<dbReference type="NCBIfam" id="TIGR01368">
    <property type="entry name" value="CPSaseIIsmall"/>
    <property type="match status" value="1"/>
</dbReference>
<comment type="catalytic activity">
    <reaction evidence="8 10">
        <text>hydrogencarbonate + L-glutamine + 2 ATP + H2O = carbamoyl phosphate + L-glutamate + 2 ADP + phosphate + 2 H(+)</text>
        <dbReference type="Rhea" id="RHEA:18633"/>
        <dbReference type="ChEBI" id="CHEBI:15377"/>
        <dbReference type="ChEBI" id="CHEBI:15378"/>
        <dbReference type="ChEBI" id="CHEBI:17544"/>
        <dbReference type="ChEBI" id="CHEBI:29985"/>
        <dbReference type="ChEBI" id="CHEBI:30616"/>
        <dbReference type="ChEBI" id="CHEBI:43474"/>
        <dbReference type="ChEBI" id="CHEBI:58228"/>
        <dbReference type="ChEBI" id="CHEBI:58359"/>
        <dbReference type="ChEBI" id="CHEBI:456216"/>
        <dbReference type="EC" id="6.3.5.5"/>
    </reaction>
</comment>
<dbReference type="InterPro" id="IPR036480">
    <property type="entry name" value="CarbP_synth_ssu_N_sf"/>
</dbReference>
<dbReference type="AlphaFoldDB" id="A0A3G3MH50"/>
<comment type="similarity">
    <text evidence="2 10">Belongs to the CarA family.</text>
</comment>
<dbReference type="PROSITE" id="PS51273">
    <property type="entry name" value="GATASE_TYPE_1"/>
    <property type="match status" value="1"/>
</dbReference>
<comment type="pathway">
    <text evidence="1 10">Amino-acid biosynthesis; L-arginine biosynthesis; carbamoyl phosphate from bicarbonate: step 1/1.</text>
</comment>
<keyword evidence="10" id="KW-0028">Amino-acid biosynthesis</keyword>
<dbReference type="InterPro" id="IPR050472">
    <property type="entry name" value="Anth_synth/Amidotransfase"/>
</dbReference>
<feature type="active site" evidence="10">
    <location>
        <position position="353"/>
    </location>
</feature>
<dbReference type="Pfam" id="PF00988">
    <property type="entry name" value="CPSase_sm_chain"/>
    <property type="match status" value="1"/>
</dbReference>
<keyword evidence="6 10" id="KW-0315">Glutamine amidotransferase</keyword>
<dbReference type="EMBL" id="MH281628">
    <property type="protein sequence ID" value="AYR06154.1"/>
    <property type="molecule type" value="Genomic_DNA"/>
</dbReference>
<comment type="subunit">
    <text evidence="7">Heterodimer composed of 2 chains; the small (or glutamine) chain promotes the hydrolysis of glutamine to ammonia, which is used by the large (or ammonia) chain to synthesize carbamoyl phosphate.</text>
</comment>
<evidence type="ECO:0000256" key="9">
    <source>
        <dbReference type="ARBA" id="ARBA00049285"/>
    </source>
</evidence>
<dbReference type="Pfam" id="PF00117">
    <property type="entry name" value="GATase"/>
    <property type="match status" value="1"/>
</dbReference>
<dbReference type="GO" id="GO:0004359">
    <property type="term" value="F:glutaminase activity"/>
    <property type="evidence" value="ECO:0007669"/>
    <property type="project" value="RHEA"/>
</dbReference>
<dbReference type="GO" id="GO:0004088">
    <property type="term" value="F:carbamoyl-phosphate synthase (glutamine-hydrolyzing) activity"/>
    <property type="evidence" value="ECO:0007669"/>
    <property type="project" value="UniProtKB-UniRule"/>
</dbReference>
<feature type="active site" description="Nucleophile" evidence="10">
    <location>
        <position position="270"/>
    </location>
</feature>
<gene>
    <name evidence="10 12" type="primary">carA</name>
</gene>
<evidence type="ECO:0000256" key="7">
    <source>
        <dbReference type="ARBA" id="ARBA00044031"/>
    </source>
</evidence>
<dbReference type="InterPro" id="IPR029062">
    <property type="entry name" value="Class_I_gatase-like"/>
</dbReference>
<feature type="binding site" evidence="10">
    <location>
        <position position="310"/>
    </location>
    <ligand>
        <name>L-glutamine</name>
        <dbReference type="ChEBI" id="CHEBI:58359"/>
    </ligand>
</feature>
<protein>
    <recommendedName>
        <fullName evidence="10">Carbamoyl phosphate synthase small chain</fullName>
        <ecNumber evidence="10">6.3.5.5</ecNumber>
    </recommendedName>
    <alternativeName>
        <fullName evidence="10">Carbamoyl phosphate synthetase glutamine chain</fullName>
    </alternativeName>
</protein>
<geneLocation type="plastid" evidence="12"/>
<evidence type="ECO:0000256" key="5">
    <source>
        <dbReference type="ARBA" id="ARBA00022840"/>
    </source>
</evidence>
<dbReference type="SUPFAM" id="SSF52317">
    <property type="entry name" value="Class I glutamine amidotransferase-like"/>
    <property type="match status" value="1"/>
</dbReference>
<feature type="binding site" evidence="10">
    <location>
        <position position="244"/>
    </location>
    <ligand>
        <name>L-glutamine</name>
        <dbReference type="ChEBI" id="CHEBI:58359"/>
    </ligand>
</feature>
<dbReference type="PANTHER" id="PTHR43418">
    <property type="entry name" value="MULTIFUNCTIONAL TRYPTOPHAN BIOSYNTHESIS PROTEIN-RELATED"/>
    <property type="match status" value="1"/>
</dbReference>
<feature type="binding site" evidence="10">
    <location>
        <position position="242"/>
    </location>
    <ligand>
        <name>L-glutamine</name>
        <dbReference type="ChEBI" id="CHEBI:58359"/>
    </ligand>
</feature>
<dbReference type="Gene3D" id="3.40.50.880">
    <property type="match status" value="1"/>
</dbReference>
<sequence length="378" mass="42610">MQLFMKLNKAFLFLEDGTYCHGWTFLNSVFSVGELVFNTGMTGYQEVITDPSYLNQIILFTYPEIGNTGMNFDDMESSRPHIRGLVVRNLSFDSSNWKKKLSLVNYLVSIKIPHFFGIDTRYLAKYIRDSGTMVACITTYKICSSVLAGYARKMFSPKIVDKVTTKISYKYLVDNKPRVLYRDYKIYSTNCSLSVIVVDFGLKTNILRILSAYGCMLTVVPSWESYLSILERKPDGILLTNGPGDPASMVSIVKNVKQLLFTNVPIFGICLGHQVLSLALGATTTKLKFGHRGLNHPVSFSDHVNITSQNHGFIVKNDICLQNKVSISLRNINDHTIAGIVHRSRPYLSVQYHPEASPGPNDSLSIFQHFIHVMKSCR</sequence>
<dbReference type="GO" id="GO:0006207">
    <property type="term" value="P:'de novo' pyrimidine nucleobase biosynthetic process"/>
    <property type="evidence" value="ECO:0007669"/>
    <property type="project" value="InterPro"/>
</dbReference>
<dbReference type="PRINTS" id="PR00097">
    <property type="entry name" value="ANTSNTHASEII"/>
</dbReference>
<dbReference type="EC" id="6.3.5.5" evidence="10"/>
<accession>A0A3G3MH50</accession>
<dbReference type="UniPathway" id="UPA00070">
    <property type="reaction ID" value="UER00115"/>
</dbReference>
<dbReference type="GO" id="GO:0006541">
    <property type="term" value="P:glutamine metabolic process"/>
    <property type="evidence" value="ECO:0007669"/>
    <property type="project" value="InterPro"/>
</dbReference>
<keyword evidence="5 10" id="KW-0067">ATP-binding</keyword>
<comment type="subunit">
    <text evidence="10">Composed of two chains; the small (or glutamine) chain promotes the hydrolysis of glutamine to ammonia, which is used by the large (or ammonia) chain to synthesize carbamoyl phosphate. Tetramer of heterodimers (alpha,beta)4.</text>
</comment>
<proteinExistence type="inferred from homology"/>
<dbReference type="PRINTS" id="PR00096">
    <property type="entry name" value="GATASE"/>
</dbReference>
<feature type="binding site" evidence="10">
    <location>
        <position position="52"/>
    </location>
    <ligand>
        <name>L-glutamine</name>
        <dbReference type="ChEBI" id="CHEBI:58359"/>
    </ligand>
</feature>
<keyword evidence="4 10" id="KW-0547">Nucleotide-binding</keyword>
<dbReference type="GO" id="GO:0044205">
    <property type="term" value="P:'de novo' UMP biosynthetic process"/>
    <property type="evidence" value="ECO:0007669"/>
    <property type="project" value="UniProtKB-UniRule"/>
</dbReference>
<dbReference type="Gene3D" id="3.50.30.20">
    <property type="entry name" value="Carbamoyl-phosphate synthase small subunit, N-terminal domain"/>
    <property type="match status" value="1"/>
</dbReference>
<evidence type="ECO:0000313" key="12">
    <source>
        <dbReference type="EMBL" id="AYR06154.1"/>
    </source>
</evidence>
<evidence type="ECO:0000259" key="11">
    <source>
        <dbReference type="SMART" id="SM01097"/>
    </source>
</evidence>
<dbReference type="RefSeq" id="YP_009541945.1">
    <property type="nucleotide sequence ID" value="NC_039978.1"/>
</dbReference>
<organism evidence="12">
    <name type="scientific">Neogoniolithon spectabile</name>
    <dbReference type="NCBI Taxonomy" id="231755"/>
    <lineage>
        <taxon>Eukaryota</taxon>
        <taxon>Rhodophyta</taxon>
        <taxon>Florideophyceae</taxon>
        <taxon>Corallinophycidae</taxon>
        <taxon>Corallinales</taxon>
        <taxon>Spongitidaceae</taxon>
        <taxon>Neogoniolithoideae</taxon>
        <taxon>Neogoniolithon</taxon>
    </lineage>
</organism>
<dbReference type="InterPro" id="IPR002474">
    <property type="entry name" value="CarbamoylP_synth_ssu_N"/>
</dbReference>
<feature type="binding site" evidence="10">
    <location>
        <position position="271"/>
    </location>
    <ligand>
        <name>L-glutamine</name>
        <dbReference type="ChEBI" id="CHEBI:58359"/>
    </ligand>
</feature>
<feature type="binding site" evidence="10">
    <location>
        <position position="274"/>
    </location>
    <ligand>
        <name>L-glutamine</name>
        <dbReference type="ChEBI" id="CHEBI:58359"/>
    </ligand>
</feature>
<dbReference type="NCBIfam" id="NF009475">
    <property type="entry name" value="PRK12838.1"/>
    <property type="match status" value="1"/>
</dbReference>
<reference evidence="12" key="1">
    <citation type="journal article" date="2018" name="Genome Biol. Evol.">
        <title>Mitochondrial and Plastid Genomes from Coralline Red Algae Provide Insights into the Incongruent Evolutionary Histories of Organelles.</title>
        <authorList>
            <person name="Lee J."/>
            <person name="Song H.J."/>
            <person name="In Park S."/>
            <person name="Lee Y.M."/>
            <person name="Jeong S.Y."/>
            <person name="Oh Cho T."/>
            <person name="Kim J.H."/>
            <person name="Choi H.G."/>
            <person name="Choi C.G."/>
            <person name="Nelson W.A."/>
            <person name="Fredericq S."/>
            <person name="Bhattacharya D."/>
            <person name="Su Yoon H."/>
        </authorList>
    </citation>
    <scope>NUCLEOTIDE SEQUENCE</scope>
</reference>
<evidence type="ECO:0000256" key="8">
    <source>
        <dbReference type="ARBA" id="ARBA00048816"/>
    </source>
</evidence>
<dbReference type="InterPro" id="IPR006274">
    <property type="entry name" value="CarbamoylP_synth_ssu"/>
</dbReference>
<dbReference type="UniPathway" id="UPA00068">
    <property type="reaction ID" value="UER00171"/>
</dbReference>
<dbReference type="HAMAP" id="MF_01209">
    <property type="entry name" value="CPSase_S_chain"/>
    <property type="match status" value="1"/>
</dbReference>
<keyword evidence="10" id="KW-0055">Arginine biosynthesis</keyword>
<dbReference type="GeneID" id="38463720"/>
<comment type="catalytic activity">
    <reaction evidence="9 10">
        <text>L-glutamine + H2O = L-glutamate + NH4(+)</text>
        <dbReference type="Rhea" id="RHEA:15889"/>
        <dbReference type="ChEBI" id="CHEBI:15377"/>
        <dbReference type="ChEBI" id="CHEBI:28938"/>
        <dbReference type="ChEBI" id="CHEBI:29985"/>
        <dbReference type="ChEBI" id="CHEBI:58359"/>
    </reaction>
</comment>
<feature type="domain" description="Carbamoyl-phosphate synthase small subunit N-terminal" evidence="11">
    <location>
        <begin position="8"/>
        <end position="138"/>
    </location>
</feature>
<evidence type="ECO:0000256" key="6">
    <source>
        <dbReference type="ARBA" id="ARBA00022962"/>
    </source>
</evidence>
<dbReference type="InterPro" id="IPR035686">
    <property type="entry name" value="CPSase_GATase1"/>
</dbReference>
<name>A0A3G3MH50_9FLOR</name>
<feature type="active site" evidence="10">
    <location>
        <position position="355"/>
    </location>
</feature>
<keyword evidence="10" id="KW-0665">Pyrimidine biosynthesis</keyword>
<keyword evidence="12" id="KW-0934">Plastid</keyword>
<evidence type="ECO:0000256" key="1">
    <source>
        <dbReference type="ARBA" id="ARBA00005077"/>
    </source>
</evidence>
<keyword evidence="3 10" id="KW-0436">Ligase</keyword>
<dbReference type="PANTHER" id="PTHR43418:SF7">
    <property type="entry name" value="CARBAMOYL-PHOSPHATE SYNTHASE SMALL CHAIN"/>
    <property type="match status" value="1"/>
</dbReference>
<feature type="region of interest" description="CPSase" evidence="10">
    <location>
        <begin position="1"/>
        <end position="177"/>
    </location>
</feature>
<comment type="function">
    <text evidence="10">Small subunit of the glutamine-dependent carbamoyl phosphate synthetase (CPSase). CPSase catalyzes the formation of carbamoyl phosphate from the ammonia moiety of glutamine, carbonate, and phosphate donated by ATP, constituting the first step of 2 biosynthetic pathways, one leading to arginine and/or urea and the other to pyrimidine nucleotides. The small subunit (glutamine amidotransferase) binds and cleaves glutamine to supply the large subunit with the substrate ammonia.</text>
</comment>
<dbReference type="PRINTS" id="PR00099">
    <property type="entry name" value="CPSGATASE"/>
</dbReference>
<evidence type="ECO:0000256" key="10">
    <source>
        <dbReference type="HAMAP-Rule" id="MF_01209"/>
    </source>
</evidence>
<dbReference type="CDD" id="cd01744">
    <property type="entry name" value="GATase1_CPSase"/>
    <property type="match status" value="1"/>
</dbReference>
<feature type="binding site" evidence="10">
    <location>
        <position position="313"/>
    </location>
    <ligand>
        <name>L-glutamine</name>
        <dbReference type="ChEBI" id="CHEBI:58359"/>
    </ligand>
</feature>
<feature type="binding site" evidence="10">
    <location>
        <position position="312"/>
    </location>
    <ligand>
        <name>L-glutamine</name>
        <dbReference type="ChEBI" id="CHEBI:58359"/>
    </ligand>
</feature>
<dbReference type="GO" id="GO:0006526">
    <property type="term" value="P:L-arginine biosynthetic process"/>
    <property type="evidence" value="ECO:0007669"/>
    <property type="project" value="UniProtKB-UniRule"/>
</dbReference>
<dbReference type="SUPFAM" id="SSF52021">
    <property type="entry name" value="Carbamoyl phosphate synthetase, small subunit N-terminal domain"/>
    <property type="match status" value="1"/>
</dbReference>
<evidence type="ECO:0000256" key="2">
    <source>
        <dbReference type="ARBA" id="ARBA00007800"/>
    </source>
</evidence>
<dbReference type="SMART" id="SM01097">
    <property type="entry name" value="CPSase_sm_chain"/>
    <property type="match status" value="1"/>
</dbReference>
<dbReference type="InterPro" id="IPR017926">
    <property type="entry name" value="GATASE"/>
</dbReference>
<comment type="pathway">
    <text evidence="10">Pyrimidine metabolism; UMP biosynthesis via de novo pathway; (S)-dihydroorotate from bicarbonate: step 1/3.</text>
</comment>
<evidence type="ECO:0000256" key="4">
    <source>
        <dbReference type="ARBA" id="ARBA00022741"/>
    </source>
</evidence>
<dbReference type="GO" id="GO:0005524">
    <property type="term" value="F:ATP binding"/>
    <property type="evidence" value="ECO:0007669"/>
    <property type="project" value="UniProtKB-UniRule"/>
</dbReference>
<evidence type="ECO:0000256" key="3">
    <source>
        <dbReference type="ARBA" id="ARBA00022598"/>
    </source>
</evidence>